<keyword evidence="2" id="KW-1185">Reference proteome</keyword>
<dbReference type="EMBL" id="BMAW01058575">
    <property type="protein sequence ID" value="GFT16937.1"/>
    <property type="molecule type" value="Genomic_DNA"/>
</dbReference>
<organism evidence="1 2">
    <name type="scientific">Nephila pilipes</name>
    <name type="common">Giant wood spider</name>
    <name type="synonym">Nephila maculata</name>
    <dbReference type="NCBI Taxonomy" id="299642"/>
    <lineage>
        <taxon>Eukaryota</taxon>
        <taxon>Metazoa</taxon>
        <taxon>Ecdysozoa</taxon>
        <taxon>Arthropoda</taxon>
        <taxon>Chelicerata</taxon>
        <taxon>Arachnida</taxon>
        <taxon>Araneae</taxon>
        <taxon>Araneomorphae</taxon>
        <taxon>Entelegynae</taxon>
        <taxon>Araneoidea</taxon>
        <taxon>Nephilidae</taxon>
        <taxon>Nephila</taxon>
    </lineage>
</organism>
<sequence length="127" mass="14808">MSSRFPFQKRCFADELYNRETSFLSAKLFSKQIIQSPYQDELLSKIDTKYGRNNCHLDIPDKPKREAVFTFRLFTGHDCLAAHLYRISILTEAACPLVTKEMSLWTNTVCVIVVFSTETRNYRDIGR</sequence>
<evidence type="ECO:0000313" key="1">
    <source>
        <dbReference type="EMBL" id="GFT16937.1"/>
    </source>
</evidence>
<name>A0A8X6NJN6_NEPPI</name>
<dbReference type="AlphaFoldDB" id="A0A8X6NJN6"/>
<gene>
    <name evidence="1" type="ORF">NPIL_185851</name>
</gene>
<proteinExistence type="predicted"/>
<protein>
    <submittedName>
        <fullName evidence="1">Uncharacterized protein</fullName>
    </submittedName>
</protein>
<dbReference type="Proteomes" id="UP000887013">
    <property type="component" value="Unassembled WGS sequence"/>
</dbReference>
<reference evidence="1" key="1">
    <citation type="submission" date="2020-08" db="EMBL/GenBank/DDBJ databases">
        <title>Multicomponent nature underlies the extraordinary mechanical properties of spider dragline silk.</title>
        <authorList>
            <person name="Kono N."/>
            <person name="Nakamura H."/>
            <person name="Mori M."/>
            <person name="Yoshida Y."/>
            <person name="Ohtoshi R."/>
            <person name="Malay A.D."/>
            <person name="Moran D.A.P."/>
            <person name="Tomita M."/>
            <person name="Numata K."/>
            <person name="Arakawa K."/>
        </authorList>
    </citation>
    <scope>NUCLEOTIDE SEQUENCE</scope>
</reference>
<comment type="caution">
    <text evidence="1">The sequence shown here is derived from an EMBL/GenBank/DDBJ whole genome shotgun (WGS) entry which is preliminary data.</text>
</comment>
<evidence type="ECO:0000313" key="2">
    <source>
        <dbReference type="Proteomes" id="UP000887013"/>
    </source>
</evidence>
<accession>A0A8X6NJN6</accession>